<organism evidence="9 10">
    <name type="scientific">Pedobacter quisquiliarum</name>
    <dbReference type="NCBI Taxonomy" id="1834438"/>
    <lineage>
        <taxon>Bacteria</taxon>
        <taxon>Pseudomonadati</taxon>
        <taxon>Bacteroidota</taxon>
        <taxon>Sphingobacteriia</taxon>
        <taxon>Sphingobacteriales</taxon>
        <taxon>Sphingobacteriaceae</taxon>
        <taxon>Pedobacter</taxon>
    </lineage>
</organism>
<protein>
    <submittedName>
        <fullName evidence="9">Peptidase M14</fullName>
    </submittedName>
</protein>
<reference evidence="9" key="1">
    <citation type="journal article" date="2014" name="Int. J. Syst. Evol. Microbiol.">
        <title>Complete genome sequence of Corynebacterium casei LMG S-19264T (=DSM 44701T), isolated from a smear-ripened cheese.</title>
        <authorList>
            <consortium name="US DOE Joint Genome Institute (JGI-PGF)"/>
            <person name="Walter F."/>
            <person name="Albersmeier A."/>
            <person name="Kalinowski J."/>
            <person name="Ruckert C."/>
        </authorList>
    </citation>
    <scope>NUCLEOTIDE SEQUENCE</scope>
    <source>
        <strain evidence="9">CGMCC 1.15343</strain>
    </source>
</reference>
<dbReference type="GO" id="GO:0006508">
    <property type="term" value="P:proteolysis"/>
    <property type="evidence" value="ECO:0007669"/>
    <property type="project" value="UniProtKB-KW"/>
</dbReference>
<dbReference type="GO" id="GO:0004181">
    <property type="term" value="F:metallocarboxypeptidase activity"/>
    <property type="evidence" value="ECO:0007669"/>
    <property type="project" value="InterPro"/>
</dbReference>
<keyword evidence="5" id="KW-0862">Zinc</keyword>
<comment type="caution">
    <text evidence="7">Lacks conserved residue(s) required for the propagation of feature annotation.</text>
</comment>
<evidence type="ECO:0000256" key="6">
    <source>
        <dbReference type="ARBA" id="ARBA00023049"/>
    </source>
</evidence>
<evidence type="ECO:0000256" key="2">
    <source>
        <dbReference type="ARBA" id="ARBA00005988"/>
    </source>
</evidence>
<feature type="domain" description="Peptidase M14" evidence="8">
    <location>
        <begin position="9"/>
        <end position="273"/>
    </location>
</feature>
<dbReference type="GO" id="GO:0008270">
    <property type="term" value="F:zinc ion binding"/>
    <property type="evidence" value="ECO:0007669"/>
    <property type="project" value="InterPro"/>
</dbReference>
<comment type="similarity">
    <text evidence="2 7">Belongs to the peptidase M14 family.</text>
</comment>
<sequence>MDLSPILNSYNTFIETQLKDRFFKHRDLVSIISKHASTAAQEVVGHSVEGRELILLRLGNGPMKVFLWSQMHGDETTGTMAIMDLLNFLKHPAFASFATEILSSCTLYLLPMVNPDGAERFTRRNAQQLDINRDYLSAKSTEAQILKAVHANIQPDFGFNLHDQSDLWGVQHTTNPAAVSFLAPAFDEGCSLNDNRRHAMQVIACMKASLDAQLPGKMGLFDDTYEPRAFGDNFQASGTATILIEGGTMIGDVEAQQVRKMVFGAILAGLKAISSAEYEAVPLDNYFNIPKNSKTLFHLIIHDIEVNGLKTSVGINYKPSPGVGGTQVDRFYTIEDIGDLHTMSAHEVFEASTLQLEGSIVYDEPANFSLMRGKEPVLSFKNGILQSKVIF</sequence>
<evidence type="ECO:0000313" key="10">
    <source>
        <dbReference type="Proteomes" id="UP000651668"/>
    </source>
</evidence>
<dbReference type="GO" id="GO:0005615">
    <property type="term" value="C:extracellular space"/>
    <property type="evidence" value="ECO:0007669"/>
    <property type="project" value="TreeGrafter"/>
</dbReference>
<keyword evidence="6" id="KW-0482">Metalloprotease</keyword>
<accession>A0A916U5I6</accession>
<comment type="cofactor">
    <cofactor evidence="1">
        <name>Zn(2+)</name>
        <dbReference type="ChEBI" id="CHEBI:29105"/>
    </cofactor>
</comment>
<dbReference type="PANTHER" id="PTHR11705">
    <property type="entry name" value="PROTEASE FAMILY M14 CARBOXYPEPTIDASE A,B"/>
    <property type="match status" value="1"/>
</dbReference>
<keyword evidence="10" id="KW-1185">Reference proteome</keyword>
<gene>
    <name evidence="9" type="ORF">GCM10011387_12840</name>
</gene>
<keyword evidence="4" id="KW-0378">Hydrolase</keyword>
<evidence type="ECO:0000256" key="3">
    <source>
        <dbReference type="ARBA" id="ARBA00022670"/>
    </source>
</evidence>
<evidence type="ECO:0000313" key="9">
    <source>
        <dbReference type="EMBL" id="GGC60632.1"/>
    </source>
</evidence>
<evidence type="ECO:0000256" key="4">
    <source>
        <dbReference type="ARBA" id="ARBA00022801"/>
    </source>
</evidence>
<evidence type="ECO:0000259" key="8">
    <source>
        <dbReference type="PROSITE" id="PS52035"/>
    </source>
</evidence>
<dbReference type="Gene3D" id="3.40.630.10">
    <property type="entry name" value="Zn peptidases"/>
    <property type="match status" value="1"/>
</dbReference>
<comment type="caution">
    <text evidence="9">The sequence shown here is derived from an EMBL/GenBank/DDBJ whole genome shotgun (WGS) entry which is preliminary data.</text>
</comment>
<reference evidence="9" key="2">
    <citation type="submission" date="2020-09" db="EMBL/GenBank/DDBJ databases">
        <authorList>
            <person name="Sun Q."/>
            <person name="Zhou Y."/>
        </authorList>
    </citation>
    <scope>NUCLEOTIDE SEQUENCE</scope>
    <source>
        <strain evidence="9">CGMCC 1.15343</strain>
    </source>
</reference>
<dbReference type="SUPFAM" id="SSF53187">
    <property type="entry name" value="Zn-dependent exopeptidases"/>
    <property type="match status" value="1"/>
</dbReference>
<dbReference type="EMBL" id="BMIL01000003">
    <property type="protein sequence ID" value="GGC60632.1"/>
    <property type="molecule type" value="Genomic_DNA"/>
</dbReference>
<dbReference type="SMART" id="SM00631">
    <property type="entry name" value="Zn_pept"/>
    <property type="match status" value="1"/>
</dbReference>
<dbReference type="InterPro" id="IPR000834">
    <property type="entry name" value="Peptidase_M14"/>
</dbReference>
<evidence type="ECO:0000256" key="1">
    <source>
        <dbReference type="ARBA" id="ARBA00001947"/>
    </source>
</evidence>
<proteinExistence type="inferred from homology"/>
<name>A0A916U5I6_9SPHI</name>
<dbReference type="Pfam" id="PF00246">
    <property type="entry name" value="Peptidase_M14"/>
    <property type="match status" value="1"/>
</dbReference>
<evidence type="ECO:0000256" key="5">
    <source>
        <dbReference type="ARBA" id="ARBA00022833"/>
    </source>
</evidence>
<dbReference type="PANTHER" id="PTHR11705:SF143">
    <property type="entry name" value="SLL0236 PROTEIN"/>
    <property type="match status" value="1"/>
</dbReference>
<dbReference type="Proteomes" id="UP000651668">
    <property type="component" value="Unassembled WGS sequence"/>
</dbReference>
<evidence type="ECO:0000256" key="7">
    <source>
        <dbReference type="PROSITE-ProRule" id="PRU01379"/>
    </source>
</evidence>
<dbReference type="PROSITE" id="PS52035">
    <property type="entry name" value="PEPTIDASE_M14"/>
    <property type="match status" value="1"/>
</dbReference>
<dbReference type="AlphaFoldDB" id="A0A916U5I6"/>
<keyword evidence="3" id="KW-0645">Protease</keyword>